<evidence type="ECO:0000313" key="2">
    <source>
        <dbReference type="Proteomes" id="UP000054018"/>
    </source>
</evidence>
<accession>A0A0C9ZEF3</accession>
<dbReference type="EMBL" id="KN833695">
    <property type="protein sequence ID" value="KIK27706.1"/>
    <property type="molecule type" value="Genomic_DNA"/>
</dbReference>
<proteinExistence type="predicted"/>
<name>A0A0C9ZEF3_9AGAM</name>
<keyword evidence="2" id="KW-1185">Reference proteome</keyword>
<reference evidence="1 2" key="1">
    <citation type="submission" date="2014-04" db="EMBL/GenBank/DDBJ databases">
        <authorList>
            <consortium name="DOE Joint Genome Institute"/>
            <person name="Kuo A."/>
            <person name="Kohler A."/>
            <person name="Costa M.D."/>
            <person name="Nagy L.G."/>
            <person name="Floudas D."/>
            <person name="Copeland A."/>
            <person name="Barry K.W."/>
            <person name="Cichocki N."/>
            <person name="Veneault-Fourrey C."/>
            <person name="LaButti K."/>
            <person name="Lindquist E.A."/>
            <person name="Lipzen A."/>
            <person name="Lundell T."/>
            <person name="Morin E."/>
            <person name="Murat C."/>
            <person name="Sun H."/>
            <person name="Tunlid A."/>
            <person name="Henrissat B."/>
            <person name="Grigoriev I.V."/>
            <person name="Hibbett D.S."/>
            <person name="Martin F."/>
            <person name="Nordberg H.P."/>
            <person name="Cantor M.N."/>
            <person name="Hua S.X."/>
        </authorList>
    </citation>
    <scope>NUCLEOTIDE SEQUENCE [LARGE SCALE GENOMIC DNA]</scope>
    <source>
        <strain evidence="1 2">441</strain>
    </source>
</reference>
<dbReference type="HOGENOM" id="CLU_1856077_0_0_1"/>
<dbReference type="Proteomes" id="UP000054018">
    <property type="component" value="Unassembled WGS sequence"/>
</dbReference>
<reference evidence="2" key="2">
    <citation type="submission" date="2015-01" db="EMBL/GenBank/DDBJ databases">
        <title>Evolutionary Origins and Diversification of the Mycorrhizal Mutualists.</title>
        <authorList>
            <consortium name="DOE Joint Genome Institute"/>
            <consortium name="Mycorrhizal Genomics Consortium"/>
            <person name="Kohler A."/>
            <person name="Kuo A."/>
            <person name="Nagy L.G."/>
            <person name="Floudas D."/>
            <person name="Copeland A."/>
            <person name="Barry K.W."/>
            <person name="Cichocki N."/>
            <person name="Veneault-Fourrey C."/>
            <person name="LaButti K."/>
            <person name="Lindquist E.A."/>
            <person name="Lipzen A."/>
            <person name="Lundell T."/>
            <person name="Morin E."/>
            <person name="Murat C."/>
            <person name="Riley R."/>
            <person name="Ohm R."/>
            <person name="Sun H."/>
            <person name="Tunlid A."/>
            <person name="Henrissat B."/>
            <person name="Grigoriev I.V."/>
            <person name="Hibbett D.S."/>
            <person name="Martin F."/>
        </authorList>
    </citation>
    <scope>NUCLEOTIDE SEQUENCE [LARGE SCALE GENOMIC DNA]</scope>
    <source>
        <strain evidence="2">441</strain>
    </source>
</reference>
<sequence length="138" mass="14743">MSLPIVRRQPTVVSTQTVRDVSSLMKCTDVLDHLREENGVGKQDGSSGTNLCSRLQITEIPQSTDQVGAWLHASVYSECAIIAWHGTCRVQAGKQGSTSSDRTPKAAVEQADAPVGVLACTSVDGDRLTVIMAITCDR</sequence>
<protein>
    <submittedName>
        <fullName evidence="1">Unplaced genomic scaffold scaffold_11, whole genome shotgun sequence</fullName>
    </submittedName>
</protein>
<organism evidence="1 2">
    <name type="scientific">Pisolithus microcarpus 441</name>
    <dbReference type="NCBI Taxonomy" id="765257"/>
    <lineage>
        <taxon>Eukaryota</taxon>
        <taxon>Fungi</taxon>
        <taxon>Dikarya</taxon>
        <taxon>Basidiomycota</taxon>
        <taxon>Agaricomycotina</taxon>
        <taxon>Agaricomycetes</taxon>
        <taxon>Agaricomycetidae</taxon>
        <taxon>Boletales</taxon>
        <taxon>Sclerodermatineae</taxon>
        <taxon>Pisolithaceae</taxon>
        <taxon>Pisolithus</taxon>
    </lineage>
</organism>
<evidence type="ECO:0000313" key="1">
    <source>
        <dbReference type="EMBL" id="KIK27706.1"/>
    </source>
</evidence>
<gene>
    <name evidence="1" type="ORF">PISMIDRAFT_166468</name>
</gene>
<dbReference type="AlphaFoldDB" id="A0A0C9ZEF3"/>